<dbReference type="STRING" id="45607.A0A2T0FCG4"/>
<dbReference type="OrthoDB" id="10259639at2759"/>
<evidence type="ECO:0000256" key="1">
    <source>
        <dbReference type="ARBA" id="ARBA00007130"/>
    </source>
</evidence>
<name>A0A2T0FCG4_9ASCO</name>
<reference evidence="4 5" key="1">
    <citation type="submission" date="2017-04" db="EMBL/GenBank/DDBJ databases">
        <title>Genome sequencing of [Candida] sorbophila.</title>
        <authorList>
            <person name="Ahn J.O."/>
        </authorList>
    </citation>
    <scope>NUCLEOTIDE SEQUENCE [LARGE SCALE GENOMIC DNA]</scope>
    <source>
        <strain evidence="4 5">DS02</strain>
    </source>
</reference>
<gene>
    <name evidence="4" type="ORF">B9G98_00291</name>
</gene>
<dbReference type="GO" id="GO:0000407">
    <property type="term" value="C:phagophore assembly site"/>
    <property type="evidence" value="ECO:0007669"/>
    <property type="project" value="TreeGrafter"/>
</dbReference>
<proteinExistence type="inferred from homology"/>
<protein>
    <recommendedName>
        <fullName evidence="2">Autophagy-related protein 101</fullName>
    </recommendedName>
</protein>
<dbReference type="PANTHER" id="PTHR13292:SF0">
    <property type="entry name" value="AUTOPHAGY-RELATED PROTEIN 101"/>
    <property type="match status" value="1"/>
</dbReference>
<dbReference type="AlphaFoldDB" id="A0A2T0FCG4"/>
<dbReference type="PANTHER" id="PTHR13292">
    <property type="entry name" value="AUTOPHAGY-RELATED PROTEIN 101"/>
    <property type="match status" value="1"/>
</dbReference>
<evidence type="ECO:0000256" key="3">
    <source>
        <dbReference type="ARBA" id="ARBA00023006"/>
    </source>
</evidence>
<accession>A0A2T0FCG4</accession>
<keyword evidence="5" id="KW-1185">Reference proteome</keyword>
<keyword evidence="3" id="KW-0072">Autophagy</keyword>
<evidence type="ECO:0000313" key="5">
    <source>
        <dbReference type="Proteomes" id="UP000238350"/>
    </source>
</evidence>
<sequence>MVTFVIELTSERASAGDAVKAVLCTIFFQRMFGSIEPSQGQANGVSYPFVDHAETMAILNERVRDFEVALRDQTRAVLTVQFQDHKVKKATWFAKTQDVSWEEWRVEVQLDPNADTTASLQRALFKVLQTAETQREHIPPITTRDIAPFPYEVLIDA</sequence>
<evidence type="ECO:0000256" key="2">
    <source>
        <dbReference type="ARBA" id="ARBA00018874"/>
    </source>
</evidence>
<dbReference type="GeneID" id="36514040"/>
<dbReference type="GO" id="GO:1990316">
    <property type="term" value="C:Atg1/ULK1 kinase complex"/>
    <property type="evidence" value="ECO:0007669"/>
    <property type="project" value="TreeGrafter"/>
</dbReference>
<comment type="caution">
    <text evidence="4">The sequence shown here is derived from an EMBL/GenBank/DDBJ whole genome shotgun (WGS) entry which is preliminary data.</text>
</comment>
<dbReference type="EMBL" id="NDIQ01000001">
    <property type="protein sequence ID" value="PRT52671.1"/>
    <property type="molecule type" value="Genomic_DNA"/>
</dbReference>
<comment type="similarity">
    <text evidence="1">Belongs to the ATG101 family.</text>
</comment>
<dbReference type="Proteomes" id="UP000238350">
    <property type="component" value="Unassembled WGS sequence"/>
</dbReference>
<dbReference type="Pfam" id="PF07855">
    <property type="entry name" value="ATG101"/>
    <property type="match status" value="1"/>
</dbReference>
<organism evidence="4 5">
    <name type="scientific">Wickerhamiella sorbophila</name>
    <dbReference type="NCBI Taxonomy" id="45607"/>
    <lineage>
        <taxon>Eukaryota</taxon>
        <taxon>Fungi</taxon>
        <taxon>Dikarya</taxon>
        <taxon>Ascomycota</taxon>
        <taxon>Saccharomycotina</taxon>
        <taxon>Dipodascomycetes</taxon>
        <taxon>Dipodascales</taxon>
        <taxon>Trichomonascaceae</taxon>
        <taxon>Wickerhamiella</taxon>
    </lineage>
</organism>
<dbReference type="GO" id="GO:0019901">
    <property type="term" value="F:protein kinase binding"/>
    <property type="evidence" value="ECO:0007669"/>
    <property type="project" value="TreeGrafter"/>
</dbReference>
<dbReference type="GO" id="GO:0000045">
    <property type="term" value="P:autophagosome assembly"/>
    <property type="evidence" value="ECO:0007669"/>
    <property type="project" value="TreeGrafter"/>
</dbReference>
<evidence type="ECO:0000313" key="4">
    <source>
        <dbReference type="EMBL" id="PRT52671.1"/>
    </source>
</evidence>
<dbReference type="RefSeq" id="XP_024662617.1">
    <property type="nucleotide sequence ID" value="XM_024806849.1"/>
</dbReference>
<dbReference type="InterPro" id="IPR012445">
    <property type="entry name" value="ATG101"/>
</dbReference>